<keyword evidence="4" id="KW-1185">Reference proteome</keyword>
<dbReference type="GO" id="GO:0008080">
    <property type="term" value="F:N-acetyltransferase activity"/>
    <property type="evidence" value="ECO:0007669"/>
    <property type="project" value="InterPro"/>
</dbReference>
<evidence type="ECO:0000313" key="3">
    <source>
        <dbReference type="EMBL" id="AXC13072.1"/>
    </source>
</evidence>
<dbReference type="InterPro" id="IPR016181">
    <property type="entry name" value="Acyl_CoA_acyltransferase"/>
</dbReference>
<protein>
    <submittedName>
        <fullName evidence="3">Transcriptional regulator, MarR family</fullName>
    </submittedName>
</protein>
<accession>A0A2Z5G1X3</accession>
<dbReference type="Gene3D" id="3.40.630.30">
    <property type="match status" value="1"/>
</dbReference>
<sequence>MPVCVQESLTAPAPPVVEIRRFRPGDEAAFLRLNEEWIVRHFVLEEKDRTVLNDPMKHILDRGGQILFAVIGGEAVGCCAIVPELEPGVYEVAKMAVTEKLQGQGIGRKILQAVIETAKGMGASRLYLETNSKLANATHLYEKLGFRHVPVERLKPSLYRRADVFMEMVLS</sequence>
<dbReference type="AlphaFoldDB" id="A0A2Z5G1X3"/>
<dbReference type="PANTHER" id="PTHR13947">
    <property type="entry name" value="GNAT FAMILY N-ACETYLTRANSFERASE"/>
    <property type="match status" value="1"/>
</dbReference>
<dbReference type="PANTHER" id="PTHR13947:SF37">
    <property type="entry name" value="LD18367P"/>
    <property type="match status" value="1"/>
</dbReference>
<dbReference type="KEGG" id="abas:ACPOL_3793"/>
<dbReference type="PROSITE" id="PS51186">
    <property type="entry name" value="GNAT"/>
    <property type="match status" value="1"/>
</dbReference>
<dbReference type="RefSeq" id="WP_114208155.1">
    <property type="nucleotide sequence ID" value="NZ_CP030840.1"/>
</dbReference>
<dbReference type="InterPro" id="IPR000182">
    <property type="entry name" value="GNAT_dom"/>
</dbReference>
<dbReference type="InterPro" id="IPR050769">
    <property type="entry name" value="NAT_camello-type"/>
</dbReference>
<organism evidence="3 4">
    <name type="scientific">Acidisarcina polymorpha</name>
    <dbReference type="NCBI Taxonomy" id="2211140"/>
    <lineage>
        <taxon>Bacteria</taxon>
        <taxon>Pseudomonadati</taxon>
        <taxon>Acidobacteriota</taxon>
        <taxon>Terriglobia</taxon>
        <taxon>Terriglobales</taxon>
        <taxon>Acidobacteriaceae</taxon>
        <taxon>Acidisarcina</taxon>
    </lineage>
</organism>
<dbReference type="OrthoDB" id="9127144at2"/>
<keyword evidence="1" id="KW-0808">Transferase</keyword>
<evidence type="ECO:0000259" key="2">
    <source>
        <dbReference type="PROSITE" id="PS51186"/>
    </source>
</evidence>
<name>A0A2Z5G1X3_9BACT</name>
<dbReference type="SUPFAM" id="SSF55729">
    <property type="entry name" value="Acyl-CoA N-acyltransferases (Nat)"/>
    <property type="match status" value="1"/>
</dbReference>
<dbReference type="Pfam" id="PF00583">
    <property type="entry name" value="Acetyltransf_1"/>
    <property type="match status" value="1"/>
</dbReference>
<dbReference type="EMBL" id="CP030840">
    <property type="protein sequence ID" value="AXC13072.1"/>
    <property type="molecule type" value="Genomic_DNA"/>
</dbReference>
<evidence type="ECO:0000313" key="4">
    <source>
        <dbReference type="Proteomes" id="UP000253606"/>
    </source>
</evidence>
<reference evidence="3 4" key="1">
    <citation type="journal article" date="2018" name="Front. Microbiol.">
        <title>Hydrolytic Capabilities as a Key to Environmental Success: Chitinolytic and Cellulolytic Acidobacteria From Acidic Sub-arctic Soils and Boreal Peatlands.</title>
        <authorList>
            <person name="Belova S.E."/>
            <person name="Ravin N.V."/>
            <person name="Pankratov T.A."/>
            <person name="Rakitin A.L."/>
            <person name="Ivanova A.A."/>
            <person name="Beletsky A.V."/>
            <person name="Mardanov A.V."/>
            <person name="Sinninghe Damste J.S."/>
            <person name="Dedysh S.N."/>
        </authorList>
    </citation>
    <scope>NUCLEOTIDE SEQUENCE [LARGE SCALE GENOMIC DNA]</scope>
    <source>
        <strain evidence="3 4">SBC82</strain>
    </source>
</reference>
<evidence type="ECO:0000256" key="1">
    <source>
        <dbReference type="ARBA" id="ARBA00022679"/>
    </source>
</evidence>
<gene>
    <name evidence="3" type="ORF">ACPOL_3793</name>
</gene>
<dbReference type="Proteomes" id="UP000253606">
    <property type="component" value="Chromosome"/>
</dbReference>
<feature type="domain" description="N-acetyltransferase" evidence="2">
    <location>
        <begin position="17"/>
        <end position="171"/>
    </location>
</feature>
<proteinExistence type="predicted"/>
<dbReference type="CDD" id="cd04301">
    <property type="entry name" value="NAT_SF"/>
    <property type="match status" value="1"/>
</dbReference>